<name>A0A7G7X9Q7_9PSED</name>
<dbReference type="EMBL" id="CP060201">
    <property type="protein sequence ID" value="QNH76702.1"/>
    <property type="molecule type" value="Genomic_DNA"/>
</dbReference>
<feature type="chain" id="PRO_5030163221" evidence="2">
    <location>
        <begin position="24"/>
        <end position="338"/>
    </location>
</feature>
<evidence type="ECO:0000256" key="1">
    <source>
        <dbReference type="ARBA" id="ARBA00022729"/>
    </source>
</evidence>
<dbReference type="Pfam" id="PF13416">
    <property type="entry name" value="SBP_bac_8"/>
    <property type="match status" value="1"/>
</dbReference>
<keyword evidence="1 2" id="KW-0732">Signal</keyword>
<evidence type="ECO:0000313" key="3">
    <source>
        <dbReference type="EMBL" id="QNH76702.1"/>
    </source>
</evidence>
<reference evidence="4" key="1">
    <citation type="journal article" date="2020" name="Microbiol. Resour. Announc.">
        <title>Complete genome sequences of four natural Pseudomonas isolates that catabolize a wide range of aromatic compounds relevant to lignin valorization.</title>
        <authorList>
            <person name="Hatmaker E.A."/>
            <person name="Presley G."/>
            <person name="Cannon O."/>
            <person name="Guss A.M."/>
            <person name="Elkins J.G."/>
        </authorList>
    </citation>
    <scope>NUCLEOTIDE SEQUENCE [LARGE SCALE GENOMIC DNA]</scope>
    <source>
        <strain evidence="4">H1F5C</strain>
    </source>
</reference>
<organism evidence="3 4">
    <name type="scientific">Pseudomonas protegens</name>
    <dbReference type="NCBI Taxonomy" id="380021"/>
    <lineage>
        <taxon>Bacteria</taxon>
        <taxon>Pseudomonadati</taxon>
        <taxon>Pseudomonadota</taxon>
        <taxon>Gammaproteobacteria</taxon>
        <taxon>Pseudomonadales</taxon>
        <taxon>Pseudomonadaceae</taxon>
        <taxon>Pseudomonas</taxon>
    </lineage>
</organism>
<accession>A0A7G7X9Q7</accession>
<dbReference type="PANTHER" id="PTHR30222:SF2">
    <property type="entry name" value="ABC TRANSPORTER SUBSTRATE-BINDING PROTEIN"/>
    <property type="match status" value="1"/>
</dbReference>
<dbReference type="SUPFAM" id="SSF53850">
    <property type="entry name" value="Periplasmic binding protein-like II"/>
    <property type="match status" value="1"/>
</dbReference>
<dbReference type="Gene3D" id="3.40.190.10">
    <property type="entry name" value="Periplasmic binding protein-like II"/>
    <property type="match status" value="2"/>
</dbReference>
<dbReference type="CDD" id="cd13589">
    <property type="entry name" value="PBP2_polyamine_RpCGA009"/>
    <property type="match status" value="1"/>
</dbReference>
<evidence type="ECO:0000313" key="4">
    <source>
        <dbReference type="Proteomes" id="UP000515277"/>
    </source>
</evidence>
<dbReference type="Proteomes" id="UP000515277">
    <property type="component" value="Chromosome"/>
</dbReference>
<dbReference type="AlphaFoldDB" id="A0A7G7X9Q7"/>
<sequence length="338" mass="37340">MNKKPTLPLMLLALSLATTSALADLTVVSHGGANKDAQVAAFYKPYQAQHGTRIIAGEFNGELAKIKVMVDTGSVSWDVVEMELPELARACDDGLLEEFSVDPNLAKDLLPGALQNCGAGFFVWSTVLAYNADKLTSAPTSWKDFWDVQKFPGKRGLRKGPMYTLEFALLADGVAPEEVYKVLATEAGQDRAFRKLDEIKSSIQWWEAGAQPPQYLASGDVVMSSAYSGRISAVQGQSNLRIVWNGGLYDMDAWAIPRGAKNREQSLKFINFTLEAEQQKNYAQHIAYAPVNQRANTLLSEQRLSVLPDLKQQVAMDPTFWADHGEQLHQRFNAWAAK</sequence>
<feature type="signal peptide" evidence="2">
    <location>
        <begin position="1"/>
        <end position="23"/>
    </location>
</feature>
<evidence type="ECO:0000256" key="2">
    <source>
        <dbReference type="SAM" id="SignalP"/>
    </source>
</evidence>
<dbReference type="PANTHER" id="PTHR30222">
    <property type="entry name" value="SPERMIDINE/PUTRESCINE-BINDING PERIPLASMIC PROTEIN"/>
    <property type="match status" value="1"/>
</dbReference>
<dbReference type="RefSeq" id="WP_179600714.1">
    <property type="nucleotide sequence ID" value="NZ_CP060201.1"/>
</dbReference>
<dbReference type="InterPro" id="IPR006059">
    <property type="entry name" value="SBP"/>
</dbReference>
<gene>
    <name evidence="3" type="ORF">GGI48_26050</name>
</gene>
<protein>
    <submittedName>
        <fullName evidence="3">ABC transporter substrate-binding protein</fullName>
    </submittedName>
</protein>
<proteinExistence type="predicted"/>